<keyword evidence="2" id="KW-0433">Leucine-rich repeat</keyword>
<comment type="caution">
    <text evidence="8">The sequence shown here is derived from an EMBL/GenBank/DDBJ whole genome shotgun (WGS) entry which is preliminary data.</text>
</comment>
<feature type="domain" description="Disease resistance N-terminal" evidence="7">
    <location>
        <begin position="12"/>
        <end position="94"/>
    </location>
</feature>
<comment type="similarity">
    <text evidence="1">Belongs to the disease resistance NB-LRR family.</text>
</comment>
<dbReference type="CDD" id="cd14798">
    <property type="entry name" value="RX-CC_like"/>
    <property type="match status" value="1"/>
</dbReference>
<dbReference type="PANTHER" id="PTHR19338:SF42">
    <property type="entry name" value="RX N-TERMINAL DOMAIN-CONTAINING PROTEIN"/>
    <property type="match status" value="1"/>
</dbReference>
<keyword evidence="9" id="KW-1185">Reference proteome</keyword>
<dbReference type="InterPro" id="IPR041118">
    <property type="entry name" value="Rx_N"/>
</dbReference>
<dbReference type="SUPFAM" id="SSF52540">
    <property type="entry name" value="P-loop containing nucleoside triphosphate hydrolases"/>
    <property type="match status" value="1"/>
</dbReference>
<name>A0A5J9VZK8_9POAL</name>
<dbReference type="GO" id="GO:0006952">
    <property type="term" value="P:defense response"/>
    <property type="evidence" value="ECO:0007669"/>
    <property type="project" value="UniProtKB-KW"/>
</dbReference>
<dbReference type="AlphaFoldDB" id="A0A5J9VZK8"/>
<keyword evidence="4" id="KW-0547">Nucleotide-binding</keyword>
<proteinExistence type="inferred from homology"/>
<dbReference type="GO" id="GO:0043531">
    <property type="term" value="F:ADP binding"/>
    <property type="evidence" value="ECO:0007669"/>
    <property type="project" value="InterPro"/>
</dbReference>
<evidence type="ECO:0000256" key="1">
    <source>
        <dbReference type="ARBA" id="ARBA00008894"/>
    </source>
</evidence>
<evidence type="ECO:0000256" key="2">
    <source>
        <dbReference type="ARBA" id="ARBA00022614"/>
    </source>
</evidence>
<dbReference type="Pfam" id="PF00931">
    <property type="entry name" value="NB-ARC"/>
    <property type="match status" value="1"/>
</dbReference>
<keyword evidence="5" id="KW-0611">Plant defense</keyword>
<evidence type="ECO:0000259" key="7">
    <source>
        <dbReference type="Pfam" id="PF18052"/>
    </source>
</evidence>
<evidence type="ECO:0000256" key="5">
    <source>
        <dbReference type="ARBA" id="ARBA00022821"/>
    </source>
</evidence>
<evidence type="ECO:0000313" key="9">
    <source>
        <dbReference type="Proteomes" id="UP000324897"/>
    </source>
</evidence>
<dbReference type="OrthoDB" id="682754at2759"/>
<dbReference type="Proteomes" id="UP000324897">
    <property type="component" value="Chromosome 4"/>
</dbReference>
<dbReference type="Gramene" id="TVU41081">
    <property type="protein sequence ID" value="TVU41081"/>
    <property type="gene ID" value="EJB05_14573"/>
</dbReference>
<evidence type="ECO:0000256" key="3">
    <source>
        <dbReference type="ARBA" id="ARBA00022737"/>
    </source>
</evidence>
<protein>
    <recommendedName>
        <fullName evidence="10">Rx N-terminal domain-containing protein</fullName>
    </recommendedName>
</protein>
<dbReference type="PANTHER" id="PTHR19338">
    <property type="entry name" value="TRANSLOCASE OF INNER MITOCHONDRIAL MEMBRANE 13 HOMOLOG"/>
    <property type="match status" value="1"/>
</dbReference>
<evidence type="ECO:0000313" key="8">
    <source>
        <dbReference type="EMBL" id="TVU41081.1"/>
    </source>
</evidence>
<feature type="non-terminal residue" evidence="8">
    <location>
        <position position="1"/>
    </location>
</feature>
<dbReference type="InterPro" id="IPR002182">
    <property type="entry name" value="NB-ARC"/>
</dbReference>
<dbReference type="EMBL" id="RWGY01000007">
    <property type="protein sequence ID" value="TVU41081.1"/>
    <property type="molecule type" value="Genomic_DNA"/>
</dbReference>
<dbReference type="InterPro" id="IPR027417">
    <property type="entry name" value="P-loop_NTPase"/>
</dbReference>
<evidence type="ECO:0008006" key="10">
    <source>
        <dbReference type="Google" id="ProtNLM"/>
    </source>
</evidence>
<evidence type="ECO:0000259" key="6">
    <source>
        <dbReference type="Pfam" id="PF00931"/>
    </source>
</evidence>
<evidence type="ECO:0000256" key="4">
    <source>
        <dbReference type="ARBA" id="ARBA00022741"/>
    </source>
</evidence>
<organism evidence="8 9">
    <name type="scientific">Eragrostis curvula</name>
    <name type="common">weeping love grass</name>
    <dbReference type="NCBI Taxonomy" id="38414"/>
    <lineage>
        <taxon>Eukaryota</taxon>
        <taxon>Viridiplantae</taxon>
        <taxon>Streptophyta</taxon>
        <taxon>Embryophyta</taxon>
        <taxon>Tracheophyta</taxon>
        <taxon>Spermatophyta</taxon>
        <taxon>Magnoliopsida</taxon>
        <taxon>Liliopsida</taxon>
        <taxon>Poales</taxon>
        <taxon>Poaceae</taxon>
        <taxon>PACMAD clade</taxon>
        <taxon>Chloridoideae</taxon>
        <taxon>Eragrostideae</taxon>
        <taxon>Eragrostidinae</taxon>
        <taxon>Eragrostis</taxon>
    </lineage>
</organism>
<reference evidence="8 9" key="1">
    <citation type="journal article" date="2019" name="Sci. Rep.">
        <title>A high-quality genome of Eragrostis curvula grass provides insights into Poaceae evolution and supports new strategies to enhance forage quality.</title>
        <authorList>
            <person name="Carballo J."/>
            <person name="Santos B.A.C.M."/>
            <person name="Zappacosta D."/>
            <person name="Garbus I."/>
            <person name="Selva J.P."/>
            <person name="Gallo C.A."/>
            <person name="Diaz A."/>
            <person name="Albertini E."/>
            <person name="Caccamo M."/>
            <person name="Echenique V."/>
        </authorList>
    </citation>
    <scope>NUCLEOTIDE SEQUENCE [LARGE SCALE GENOMIC DNA]</scope>
    <source>
        <strain evidence="9">cv. Victoria</strain>
        <tissue evidence="8">Leaf</tissue>
    </source>
</reference>
<accession>A0A5J9VZK8</accession>
<dbReference type="Gene3D" id="3.40.50.300">
    <property type="entry name" value="P-loop containing nucleotide triphosphate hydrolases"/>
    <property type="match status" value="1"/>
</dbReference>
<sequence>MAALAVSVATGALKPLLEKLIAALGEEYKRFKEVRGKIRSLADELEAIHAFLLKMSEKENPDEQDKVWMKDVRELSYDMEDSFDEFMLRVDDKSNPESLIEKLKAFTTKAKTRHKIAKAIEDLMVKVKEVADRNARYRRGEIISVRNNATVDNRALAIFEDASKLVGIDGPRDELIEQLMTPAQKPKVLSIVGFGGLGKTTLANQIYEKIKEQFKCPAFVSVSRNPDLANVLRNILFQVSNELHPNIQAWEVQLLIRKIHDFLKNRRTLLKIFQTPFKN</sequence>
<dbReference type="InterPro" id="IPR038005">
    <property type="entry name" value="RX-like_CC"/>
</dbReference>
<gene>
    <name evidence="8" type="ORF">EJB05_14573</name>
</gene>
<feature type="domain" description="NB-ARC" evidence="6">
    <location>
        <begin position="172"/>
        <end position="270"/>
    </location>
</feature>
<keyword evidence="3" id="KW-0677">Repeat</keyword>
<dbReference type="Gene3D" id="1.20.5.4130">
    <property type="match status" value="1"/>
</dbReference>
<dbReference type="Pfam" id="PF18052">
    <property type="entry name" value="Rx_N"/>
    <property type="match status" value="1"/>
</dbReference>